<dbReference type="PANTHER" id="PTHR11733:SF167">
    <property type="entry name" value="FI17812P1-RELATED"/>
    <property type="match status" value="1"/>
</dbReference>
<dbReference type="GO" id="GO:0046872">
    <property type="term" value="F:metal ion binding"/>
    <property type="evidence" value="ECO:0007669"/>
    <property type="project" value="UniProtKB-KW"/>
</dbReference>
<evidence type="ECO:0000313" key="10">
    <source>
        <dbReference type="EMBL" id="AAL73125.1"/>
    </source>
</evidence>
<dbReference type="Gene3D" id="3.40.390.10">
    <property type="entry name" value="Collagenase (Catalytic Domain)"/>
    <property type="match status" value="1"/>
</dbReference>
<dbReference type="EC" id="3.4.24.11" evidence="10"/>
<reference evidence="10" key="1">
    <citation type="submission" date="2000-01" db="EMBL/GenBank/DDBJ databases">
        <title>Baculovirus expression of a recombinantly secreted neutral endopeptidase-like protein from Dermacentor reticulatus.</title>
        <authorList>
            <person name="Sangamnadech S."/>
            <person name="Nuttall P.A."/>
        </authorList>
    </citation>
    <scope>NUCLEOTIDE SEQUENCE</scope>
</reference>
<evidence type="ECO:0000256" key="1">
    <source>
        <dbReference type="ARBA" id="ARBA00001947"/>
    </source>
</evidence>
<evidence type="ECO:0000259" key="8">
    <source>
        <dbReference type="Pfam" id="PF01431"/>
    </source>
</evidence>
<proteinExistence type="evidence at transcript level"/>
<dbReference type="PANTHER" id="PTHR11733">
    <property type="entry name" value="ZINC METALLOPROTEASE FAMILY M13 NEPRILYSIN-RELATED"/>
    <property type="match status" value="1"/>
</dbReference>
<dbReference type="AlphaFoldDB" id="Q8WSK6"/>
<dbReference type="InterPro" id="IPR042089">
    <property type="entry name" value="Peptidase_M13_dom_2"/>
</dbReference>
<keyword evidence="4" id="KW-0479">Metal-binding</keyword>
<dbReference type="PRINTS" id="PR00786">
    <property type="entry name" value="NEPRILYSIN"/>
</dbReference>
<dbReference type="InterPro" id="IPR008753">
    <property type="entry name" value="Peptidase_M13_N"/>
</dbReference>
<accession>Q8WSK6</accession>
<name>Q8WSK6_DERRT</name>
<dbReference type="EMBL" id="AF222025">
    <property type="protein sequence ID" value="AAL73125.1"/>
    <property type="molecule type" value="mRNA"/>
</dbReference>
<protein>
    <submittedName>
        <fullName evidence="10">Neutral endopeptidase-like protein</fullName>
        <ecNumber evidence="10">3.4.24.11</ecNumber>
    </submittedName>
</protein>
<organism evidence="10">
    <name type="scientific">Dermacentor reticulatus</name>
    <name type="common">Ornate cow tick</name>
    <name type="synonym">Acarus reticulatus</name>
    <dbReference type="NCBI Taxonomy" id="57047"/>
    <lineage>
        <taxon>Eukaryota</taxon>
        <taxon>Metazoa</taxon>
        <taxon>Ecdysozoa</taxon>
        <taxon>Arthropoda</taxon>
        <taxon>Chelicerata</taxon>
        <taxon>Arachnida</taxon>
        <taxon>Acari</taxon>
        <taxon>Parasitiformes</taxon>
        <taxon>Ixodida</taxon>
        <taxon>Ixodoidea</taxon>
        <taxon>Ixodidae</taxon>
        <taxon>Rhipicephalinae</taxon>
        <taxon>Dermacentor</taxon>
    </lineage>
</organism>
<dbReference type="InterPro" id="IPR018497">
    <property type="entry name" value="Peptidase_M13_C"/>
</dbReference>
<dbReference type="CDD" id="cd08662">
    <property type="entry name" value="M13"/>
    <property type="match status" value="1"/>
</dbReference>
<feature type="domain" description="Peptidase M13 C-terminal" evidence="8">
    <location>
        <begin position="513"/>
        <end position="601"/>
    </location>
</feature>
<evidence type="ECO:0000259" key="9">
    <source>
        <dbReference type="Pfam" id="PF05649"/>
    </source>
</evidence>
<keyword evidence="3" id="KW-0645">Protease</keyword>
<comment type="cofactor">
    <cofactor evidence="1">
        <name>Zn(2+)</name>
        <dbReference type="ChEBI" id="CHEBI:29105"/>
    </cofactor>
</comment>
<dbReference type="InterPro" id="IPR024079">
    <property type="entry name" value="MetalloPept_cat_dom_sf"/>
</dbReference>
<dbReference type="Pfam" id="PF01431">
    <property type="entry name" value="Peptidase_M13"/>
    <property type="match status" value="2"/>
</dbReference>
<evidence type="ECO:0000256" key="4">
    <source>
        <dbReference type="ARBA" id="ARBA00022723"/>
    </source>
</evidence>
<evidence type="ECO:0000256" key="7">
    <source>
        <dbReference type="ARBA" id="ARBA00023049"/>
    </source>
</evidence>
<evidence type="ECO:0000256" key="6">
    <source>
        <dbReference type="ARBA" id="ARBA00022833"/>
    </source>
</evidence>
<evidence type="ECO:0000256" key="3">
    <source>
        <dbReference type="ARBA" id="ARBA00022670"/>
    </source>
</evidence>
<dbReference type="Pfam" id="PF05649">
    <property type="entry name" value="Peptidase_M13_N"/>
    <property type="match status" value="1"/>
</dbReference>
<dbReference type="Gene3D" id="1.10.1380.10">
    <property type="entry name" value="Neutral endopeptidase , domain2"/>
    <property type="match status" value="1"/>
</dbReference>
<feature type="domain" description="Peptidase M13 N-terminal" evidence="9">
    <location>
        <begin position="79"/>
        <end position="450"/>
    </location>
</feature>
<evidence type="ECO:0000256" key="5">
    <source>
        <dbReference type="ARBA" id="ARBA00022801"/>
    </source>
</evidence>
<keyword evidence="6" id="KW-0862">Zinc</keyword>
<comment type="similarity">
    <text evidence="2">Belongs to the peptidase M13 family.</text>
</comment>
<feature type="non-terminal residue" evidence="10">
    <location>
        <position position="1"/>
    </location>
</feature>
<dbReference type="InterPro" id="IPR000718">
    <property type="entry name" value="Peptidase_M13"/>
</dbReference>
<dbReference type="GO" id="GO:0016485">
    <property type="term" value="P:protein processing"/>
    <property type="evidence" value="ECO:0007669"/>
    <property type="project" value="TreeGrafter"/>
</dbReference>
<evidence type="ECO:0000256" key="2">
    <source>
        <dbReference type="ARBA" id="ARBA00007357"/>
    </source>
</evidence>
<feature type="domain" description="Peptidase M13 C-terminal" evidence="8">
    <location>
        <begin position="618"/>
        <end position="753"/>
    </location>
</feature>
<dbReference type="GO" id="GO:0004222">
    <property type="term" value="F:metalloendopeptidase activity"/>
    <property type="evidence" value="ECO:0007669"/>
    <property type="project" value="UniProtKB-EC"/>
</dbReference>
<keyword evidence="5 10" id="KW-0378">Hydrolase</keyword>
<dbReference type="GO" id="GO:0005886">
    <property type="term" value="C:plasma membrane"/>
    <property type="evidence" value="ECO:0007669"/>
    <property type="project" value="TreeGrafter"/>
</dbReference>
<dbReference type="PROSITE" id="PS51885">
    <property type="entry name" value="NEPRILYSIN"/>
    <property type="match status" value="1"/>
</dbReference>
<keyword evidence="7" id="KW-0482">Metalloprotease</keyword>
<dbReference type="SUPFAM" id="SSF55486">
    <property type="entry name" value="Metalloproteases ('zincins'), catalytic domain"/>
    <property type="match status" value="1"/>
</dbReference>
<sequence length="756" mass="86236">GTSRIPLSLTGNPSMRWAMCAANVMIFFISLCTLLWKTCIPSGAAKISGGNGNLLCTTPDCSERVRLINASLNYTADRCEDFYSYACGGWINEHAIPHGKVAFGVYQKLEQDMRRTIKDLLGNLSSDGNKENIMGNLATMYTNCLDTNDTSDGFAKVLKEYGYHNWPINSTSNGNPGWNLTDFFNNSRIHVLFDLMVITDPENASNYIIKIRNKLLIESKGDALIQYKRFLKELVSSVNSSYDNVSLENFADRVNEIELLLIKLSRHVEGSRYTASMASISELQKNFTNIPLLEMLNKELSKLNITLSTSDRVFVDTLSYYEQLNSFLPNASSADLEMLYNYAPIHNLFFLLEHASIEVRVSYLGVLGHPIKRDRDWDECYNLLRKNIPEVIDYVYINSTSSVDYRKEVLDIAEIIRETINITIYKADWLNSSKSVLQEKLKNIVLGIGFQDSVLNTTYLDGLYEHVPRFTAHTTLVEMLYFLKQNNYWKQLAMLRQPRHNDGWLKRATDVGAFYSATKNRIEIPWAILRPPLFQRGLPGSLNFGALGGVMAHEMFHAFDASAMRNKKGAANIELDSNASAAFEDKMKCFLRQYKNATKTLWKNINATYFEDSEEDFDENDFKGKLQKLIKQMKLILNGVKYAKTLDDDIADNGGLQASFMAYTKVLQEECDDIDTRLEGMDHFSGRQLFFVSWAMTYCRNIRNEGILLQVQKDTHTAEKLRVNLALRNFKPFAEAFSCPNTSYMNPPDTERCILW</sequence>